<dbReference type="FunFam" id="3.60.15.10:FF:000010">
    <property type="entry name" value="DNA cross-link repair 1A"/>
    <property type="match status" value="1"/>
</dbReference>
<dbReference type="PANTHER" id="PTHR23240">
    <property type="entry name" value="DNA CROSS-LINK REPAIR PROTEIN PSO2/SNM1-RELATED"/>
    <property type="match status" value="1"/>
</dbReference>
<evidence type="ECO:0000256" key="7">
    <source>
        <dbReference type="ARBA" id="ARBA00078423"/>
    </source>
</evidence>
<comment type="similarity">
    <text evidence="2">Belongs to the DNA repair metallo-beta-lactamase (DRMBL) family.</text>
</comment>
<feature type="domain" description="DNA repair metallo-beta-lactamase" evidence="9">
    <location>
        <begin position="807"/>
        <end position="909"/>
    </location>
</feature>
<dbReference type="OrthoDB" id="262529at2759"/>
<dbReference type="InterPro" id="IPR036866">
    <property type="entry name" value="RibonucZ/Hydroxyglut_hydro"/>
</dbReference>
<evidence type="ECO:0000256" key="2">
    <source>
        <dbReference type="ARBA" id="ARBA00010304"/>
    </source>
</evidence>
<evidence type="ECO:0000313" key="10">
    <source>
        <dbReference type="EMBL" id="KOF67506.1"/>
    </source>
</evidence>
<dbReference type="CDD" id="cd16273">
    <property type="entry name" value="SNM1A-1C-like_MBL-fold"/>
    <property type="match status" value="1"/>
</dbReference>
<evidence type="ECO:0000259" key="9">
    <source>
        <dbReference type="Pfam" id="PF07522"/>
    </source>
</evidence>
<name>A0A0L8FS12_OCTBM</name>
<keyword evidence="5" id="KW-0539">Nucleus</keyword>
<dbReference type="AlphaFoldDB" id="A0A0L8FS12"/>
<evidence type="ECO:0000256" key="6">
    <source>
        <dbReference type="ARBA" id="ARBA00069609"/>
    </source>
</evidence>
<protein>
    <recommendedName>
        <fullName evidence="6">DNA cross-link repair 1A protein</fullName>
    </recommendedName>
    <alternativeName>
        <fullName evidence="7">SNM1 homolog A</fullName>
    </alternativeName>
</protein>
<keyword evidence="3" id="KW-0227">DNA damage</keyword>
<proteinExistence type="inferred from homology"/>
<comment type="subcellular location">
    <subcellularLocation>
        <location evidence="1">Nucleus</location>
    </subcellularLocation>
</comment>
<reference evidence="10" key="1">
    <citation type="submission" date="2015-07" db="EMBL/GenBank/DDBJ databases">
        <title>MeaNS - Measles Nucleotide Surveillance Program.</title>
        <authorList>
            <person name="Tran T."/>
            <person name="Druce J."/>
        </authorList>
    </citation>
    <scope>NUCLEOTIDE SEQUENCE</scope>
    <source>
        <strain evidence="10">UCB-OBI-ISO-001</strain>
        <tissue evidence="10">Gonad</tissue>
    </source>
</reference>
<feature type="compositionally biased region" description="Basic residues" evidence="8">
    <location>
        <begin position="125"/>
        <end position="139"/>
    </location>
</feature>
<dbReference type="GO" id="GO:0036297">
    <property type="term" value="P:interstrand cross-link repair"/>
    <property type="evidence" value="ECO:0007669"/>
    <property type="project" value="TreeGrafter"/>
</dbReference>
<feature type="region of interest" description="Disordered" evidence="8">
    <location>
        <begin position="275"/>
        <end position="294"/>
    </location>
</feature>
<dbReference type="Gene3D" id="3.40.50.12650">
    <property type="match status" value="1"/>
</dbReference>
<evidence type="ECO:0000256" key="5">
    <source>
        <dbReference type="ARBA" id="ARBA00023242"/>
    </source>
</evidence>
<dbReference type="FunFam" id="3.40.50.12650:FF:000001">
    <property type="entry name" value="DNA cross-link repair 1A"/>
    <property type="match status" value="1"/>
</dbReference>
<dbReference type="GO" id="GO:0005634">
    <property type="term" value="C:nucleus"/>
    <property type="evidence" value="ECO:0007669"/>
    <property type="project" value="UniProtKB-SubCell"/>
</dbReference>
<dbReference type="PANTHER" id="PTHR23240:SF6">
    <property type="entry name" value="DNA CROSS-LINK REPAIR 1A PROTEIN"/>
    <property type="match status" value="1"/>
</dbReference>
<evidence type="ECO:0000256" key="3">
    <source>
        <dbReference type="ARBA" id="ARBA00022763"/>
    </source>
</evidence>
<accession>A0A0L8FS12</accession>
<dbReference type="GO" id="GO:0006303">
    <property type="term" value="P:double-strand break repair via nonhomologous end joining"/>
    <property type="evidence" value="ECO:0007669"/>
    <property type="project" value="TreeGrafter"/>
</dbReference>
<dbReference type="InterPro" id="IPR011084">
    <property type="entry name" value="DRMBL"/>
</dbReference>
<dbReference type="GO" id="GO:0003684">
    <property type="term" value="F:damaged DNA binding"/>
    <property type="evidence" value="ECO:0007669"/>
    <property type="project" value="TreeGrafter"/>
</dbReference>
<dbReference type="KEGG" id="obi:106881526"/>
<dbReference type="Gene3D" id="3.60.15.10">
    <property type="entry name" value="Ribonuclease Z/Hydroxyacylglutathione hydrolase-like"/>
    <property type="match status" value="1"/>
</dbReference>
<dbReference type="Pfam" id="PF07522">
    <property type="entry name" value="DRMBL"/>
    <property type="match status" value="1"/>
</dbReference>
<keyword evidence="4" id="KW-0234">DNA repair</keyword>
<feature type="region of interest" description="Disordered" evidence="8">
    <location>
        <begin position="120"/>
        <end position="139"/>
    </location>
</feature>
<gene>
    <name evidence="10" type="ORF">OCBIM_22009569mg</name>
</gene>
<evidence type="ECO:0000256" key="8">
    <source>
        <dbReference type="SAM" id="MobiDB-lite"/>
    </source>
</evidence>
<dbReference type="STRING" id="37653.A0A0L8FS12"/>
<organism evidence="10">
    <name type="scientific">Octopus bimaculoides</name>
    <name type="common">California two-spotted octopus</name>
    <dbReference type="NCBI Taxonomy" id="37653"/>
    <lineage>
        <taxon>Eukaryota</taxon>
        <taxon>Metazoa</taxon>
        <taxon>Spiralia</taxon>
        <taxon>Lophotrochozoa</taxon>
        <taxon>Mollusca</taxon>
        <taxon>Cephalopoda</taxon>
        <taxon>Coleoidea</taxon>
        <taxon>Octopodiformes</taxon>
        <taxon>Octopoda</taxon>
        <taxon>Incirrata</taxon>
        <taxon>Octopodidae</taxon>
        <taxon>Octopus</taxon>
    </lineage>
</organism>
<sequence>MSKESNDDDLWNFIPLRRRKTKSLHSSINNETYSYSQNKEKTANYLGPKLETSSFGIKKEKGIVKIEPESFVATKNVSCKVSDDEYDSTFDDFKGSSNFSTLVKNSINLSQTFNKSKIKNEKNSKSFKKSPSKFKSTSKVRKKLSRGLSSLSLSTQATLSIENKKWIITPPKSSGYNTSKQITPTKPLLKSPSCNSVTKTLSYFHRDSLSPHTVQKHLNTSPKILNALNSEKNLTCQVEKNTVCSTQAVGSGISLENVSNSLKRKELRESSKRQLFLSDDSDDNGSNKSVSKLSSPAISDIAETQDLFTPTEEKLSTFAFSAQCSSDTESYEDSDFVSPMSVPDSPYSTTSTITFDIQADNFYNISLSSSPVKDVNTNLPFSDSRVICETLTKSQKINEFSSLKDDDKIFSQIVTVNNKTPLKKKPLVSQKRVTSKSKLQKANFCSPRKPCSTSKQTNLYKFMKTSQNNQTSLLSFSQSNISSKEISKSVSVPFQTTCSGTVNKSSVNEFFLVTDDTTVKKSPSWSSSKEEVSKTVLSLDQFKQLFHKPPVKQQAVTMESSTPTSSSLPTLPVSKNYQERKFYFSGCPFYKKIPGTSITVDAFKYGVIQGCCAYFLTHFHYDHYQGLTKNFCQPLYCSEVTANLVKLKIGVSNKYIHPLPLYCPVIVESVEVTLMDANHCPGSVLILFKYSDQSKQKVVLHTGDFRADSIMEKYDALQNVKINQLYLDTTYCDPDYMFPEQQEVLDFCVSLVKSFLKENPQTLVVVGTYTIGKEKVFLALAEAIGSKIGVTQEKKKLLDCLQSLIMDKLLTLDLKSCSIHVVKMGNLNYKNLNEHLKRYENFNQILALKPTGWTHNKNRTSLFDIKPSLKTDTITIYGIPYSEHSSFLELKKFVQFIRPDNIVPTVNNGKAASRQFMQDTFNSWLSE</sequence>
<evidence type="ECO:0000256" key="1">
    <source>
        <dbReference type="ARBA" id="ARBA00004123"/>
    </source>
</evidence>
<dbReference type="EMBL" id="KQ427028">
    <property type="protein sequence ID" value="KOF67506.1"/>
    <property type="molecule type" value="Genomic_DNA"/>
</dbReference>
<dbReference type="GO" id="GO:0035312">
    <property type="term" value="F:5'-3' DNA exonuclease activity"/>
    <property type="evidence" value="ECO:0007669"/>
    <property type="project" value="TreeGrafter"/>
</dbReference>
<dbReference type="SUPFAM" id="SSF56281">
    <property type="entry name" value="Metallo-hydrolase/oxidoreductase"/>
    <property type="match status" value="1"/>
</dbReference>
<evidence type="ECO:0000256" key="4">
    <source>
        <dbReference type="ARBA" id="ARBA00023204"/>
    </source>
</evidence>